<feature type="non-terminal residue" evidence="2">
    <location>
        <position position="54"/>
    </location>
</feature>
<name>A0A9N8WIM4_9GLOM</name>
<feature type="compositionally biased region" description="Polar residues" evidence="1">
    <location>
        <begin position="32"/>
        <end position="43"/>
    </location>
</feature>
<reference evidence="2" key="1">
    <citation type="submission" date="2021-06" db="EMBL/GenBank/DDBJ databases">
        <authorList>
            <person name="Kallberg Y."/>
            <person name="Tangrot J."/>
            <person name="Rosling A."/>
        </authorList>
    </citation>
    <scope>NUCLEOTIDE SEQUENCE</scope>
    <source>
        <strain evidence="2">CL551</strain>
    </source>
</reference>
<protein>
    <submittedName>
        <fullName evidence="2">920_t:CDS:1</fullName>
    </submittedName>
</protein>
<keyword evidence="3" id="KW-1185">Reference proteome</keyword>
<accession>A0A9N8WIM4</accession>
<proteinExistence type="predicted"/>
<dbReference type="Proteomes" id="UP000789342">
    <property type="component" value="Unassembled WGS sequence"/>
</dbReference>
<feature type="region of interest" description="Disordered" evidence="1">
    <location>
        <begin position="1"/>
        <end position="54"/>
    </location>
</feature>
<evidence type="ECO:0000256" key="1">
    <source>
        <dbReference type="SAM" id="MobiDB-lite"/>
    </source>
</evidence>
<comment type="caution">
    <text evidence="2">The sequence shown here is derived from an EMBL/GenBank/DDBJ whole genome shotgun (WGS) entry which is preliminary data.</text>
</comment>
<sequence length="54" mass="5877">MVEEELGETSNTFQATPDKAAGNKEPQREKTQPSGSRPNQSILGSARIDDSDEE</sequence>
<dbReference type="EMBL" id="CAJVPV010001142">
    <property type="protein sequence ID" value="CAG8487957.1"/>
    <property type="molecule type" value="Genomic_DNA"/>
</dbReference>
<evidence type="ECO:0000313" key="3">
    <source>
        <dbReference type="Proteomes" id="UP000789342"/>
    </source>
</evidence>
<feature type="compositionally biased region" description="Basic and acidic residues" evidence="1">
    <location>
        <begin position="21"/>
        <end position="31"/>
    </location>
</feature>
<gene>
    <name evidence="2" type="ORF">AMORRO_LOCUS2637</name>
</gene>
<organism evidence="2 3">
    <name type="scientific">Acaulospora morrowiae</name>
    <dbReference type="NCBI Taxonomy" id="94023"/>
    <lineage>
        <taxon>Eukaryota</taxon>
        <taxon>Fungi</taxon>
        <taxon>Fungi incertae sedis</taxon>
        <taxon>Mucoromycota</taxon>
        <taxon>Glomeromycotina</taxon>
        <taxon>Glomeromycetes</taxon>
        <taxon>Diversisporales</taxon>
        <taxon>Acaulosporaceae</taxon>
        <taxon>Acaulospora</taxon>
    </lineage>
</organism>
<dbReference type="AlphaFoldDB" id="A0A9N8WIM4"/>
<evidence type="ECO:0000313" key="2">
    <source>
        <dbReference type="EMBL" id="CAG8487957.1"/>
    </source>
</evidence>